<dbReference type="KEGG" id="ptm:GSPATT00026986001"/>
<evidence type="ECO:0000313" key="2">
    <source>
        <dbReference type="Proteomes" id="UP000000600"/>
    </source>
</evidence>
<protein>
    <submittedName>
        <fullName evidence="1">Uncharacterized protein</fullName>
    </submittedName>
</protein>
<sequence length="407" mass="47747">MQKQYENENIVIQVIVSTDYHLFKFSILLSKLMIKLYIILNSLFALVLNQQVCPEDEYRFKNECIPKSCQQYIEKITSKKKPSGKRFLSLDMNGKVMKEKDDYRIEIEFNDELVGIFNRDNNQSCITDQLYRHEMNYVHDNKDDTAIVSSFDQKRRKWSFLIGDLSNKLYQDKQSDKTIYNGFYTINYFVKDYVILQYMFDFQIVLDNNQKMIETHFNDQLLDDQVSCNQFGTCVQKIYTEISFCKDKDCTEVAAEPNITVNTPVYLISEIKDEGFLDWYTHDLELTFYSYQLVKKFRPVFEQHNPGKTIFKLVVPFIADKGSLYVSAKLTKNSYWRRVLEDEIGTSLAISIYQDAPCIKKGSNNQCPSQELIEKTNQLDCGCVDIMYCDGIDIFNAMMLILILLII</sequence>
<dbReference type="GeneID" id="5047820"/>
<dbReference type="Proteomes" id="UP000000600">
    <property type="component" value="Unassembled WGS sequence"/>
</dbReference>
<accession>A0EH71</accession>
<dbReference type="AlphaFoldDB" id="A0EH71"/>
<dbReference type="InParanoid" id="A0EH71"/>
<dbReference type="RefSeq" id="XP_001462035.1">
    <property type="nucleotide sequence ID" value="XM_001461998.1"/>
</dbReference>
<name>A0EH71_PARTE</name>
<gene>
    <name evidence="1" type="ORF">GSPATT00026986001</name>
</gene>
<reference evidence="1 2" key="1">
    <citation type="journal article" date="2006" name="Nature">
        <title>Global trends of whole-genome duplications revealed by the ciliate Paramecium tetraurelia.</title>
        <authorList>
            <consortium name="Genoscope"/>
            <person name="Aury J.-M."/>
            <person name="Jaillon O."/>
            <person name="Duret L."/>
            <person name="Noel B."/>
            <person name="Jubin C."/>
            <person name="Porcel B.M."/>
            <person name="Segurens B."/>
            <person name="Daubin V."/>
            <person name="Anthouard V."/>
            <person name="Aiach N."/>
            <person name="Arnaiz O."/>
            <person name="Billaut A."/>
            <person name="Beisson J."/>
            <person name="Blanc I."/>
            <person name="Bouhouche K."/>
            <person name="Camara F."/>
            <person name="Duharcourt S."/>
            <person name="Guigo R."/>
            <person name="Gogendeau D."/>
            <person name="Katinka M."/>
            <person name="Keller A.-M."/>
            <person name="Kissmehl R."/>
            <person name="Klotz C."/>
            <person name="Koll F."/>
            <person name="Le Moue A."/>
            <person name="Lepere C."/>
            <person name="Malinsky S."/>
            <person name="Nowacki M."/>
            <person name="Nowak J.K."/>
            <person name="Plattner H."/>
            <person name="Poulain J."/>
            <person name="Ruiz F."/>
            <person name="Serrano V."/>
            <person name="Zagulski M."/>
            <person name="Dessen P."/>
            <person name="Betermier M."/>
            <person name="Weissenbach J."/>
            <person name="Scarpelli C."/>
            <person name="Schachter V."/>
            <person name="Sperling L."/>
            <person name="Meyer E."/>
            <person name="Cohen J."/>
            <person name="Wincker P."/>
        </authorList>
    </citation>
    <scope>NUCLEOTIDE SEQUENCE [LARGE SCALE GENOMIC DNA]</scope>
    <source>
        <strain evidence="1 2">Stock d4-2</strain>
    </source>
</reference>
<organism evidence="1 2">
    <name type="scientific">Paramecium tetraurelia</name>
    <dbReference type="NCBI Taxonomy" id="5888"/>
    <lineage>
        <taxon>Eukaryota</taxon>
        <taxon>Sar</taxon>
        <taxon>Alveolata</taxon>
        <taxon>Ciliophora</taxon>
        <taxon>Intramacronucleata</taxon>
        <taxon>Oligohymenophorea</taxon>
        <taxon>Peniculida</taxon>
        <taxon>Parameciidae</taxon>
        <taxon>Paramecium</taxon>
    </lineage>
</organism>
<keyword evidence="2" id="KW-1185">Reference proteome</keyword>
<dbReference type="OrthoDB" id="296014at2759"/>
<dbReference type="EMBL" id="CT868678">
    <property type="protein sequence ID" value="CAK94662.1"/>
    <property type="molecule type" value="Genomic_DNA"/>
</dbReference>
<dbReference type="OMA" id="ETHFNDQ"/>
<proteinExistence type="predicted"/>
<evidence type="ECO:0000313" key="1">
    <source>
        <dbReference type="EMBL" id="CAK94662.1"/>
    </source>
</evidence>
<dbReference type="HOGENOM" id="CLU_677001_0_0_1"/>